<reference evidence="1" key="1">
    <citation type="submission" date="2018-05" db="EMBL/GenBank/DDBJ databases">
        <authorList>
            <person name="Lanie J.A."/>
            <person name="Ng W.-L."/>
            <person name="Kazmierczak K.M."/>
            <person name="Andrzejewski T.M."/>
            <person name="Davidsen T.M."/>
            <person name="Wayne K.J."/>
            <person name="Tettelin H."/>
            <person name="Glass J.I."/>
            <person name="Rusch D."/>
            <person name="Podicherti R."/>
            <person name="Tsui H.-C.T."/>
            <person name="Winkler M.E."/>
        </authorList>
    </citation>
    <scope>NUCLEOTIDE SEQUENCE</scope>
</reference>
<evidence type="ECO:0000313" key="1">
    <source>
        <dbReference type="EMBL" id="SVE35173.1"/>
    </source>
</evidence>
<gene>
    <name evidence="1" type="ORF">METZ01_LOCUS488027</name>
</gene>
<proteinExistence type="predicted"/>
<dbReference type="AlphaFoldDB" id="A0A383CT12"/>
<feature type="non-terminal residue" evidence="1">
    <location>
        <position position="114"/>
    </location>
</feature>
<dbReference type="PANTHER" id="PTHR39338">
    <property type="entry name" value="BLL5662 PROTEIN-RELATED"/>
    <property type="match status" value="1"/>
</dbReference>
<dbReference type="EMBL" id="UINC01211322">
    <property type="protein sequence ID" value="SVE35173.1"/>
    <property type="molecule type" value="Genomic_DNA"/>
</dbReference>
<sequence>MTLKEERLPVSFTELFSLLECLKKNIVFGKVEDFYYLSRLCLVKDEKNFDKFDKAFAKYFENVEIIDDLALYQIPDEWLRKQLESMLSDEEKARIEALGGLEKLMEEFRNRMEE</sequence>
<dbReference type="PANTHER" id="PTHR39338:SF7">
    <property type="entry name" value="BLL6692 PROTEIN"/>
    <property type="match status" value="1"/>
</dbReference>
<protein>
    <submittedName>
        <fullName evidence="1">Uncharacterized protein</fullName>
    </submittedName>
</protein>
<name>A0A383CT12_9ZZZZ</name>
<organism evidence="1">
    <name type="scientific">marine metagenome</name>
    <dbReference type="NCBI Taxonomy" id="408172"/>
    <lineage>
        <taxon>unclassified sequences</taxon>
        <taxon>metagenomes</taxon>
        <taxon>ecological metagenomes</taxon>
    </lineage>
</organism>
<accession>A0A383CT12</accession>